<keyword evidence="1" id="KW-1133">Transmembrane helix</keyword>
<dbReference type="AlphaFoldDB" id="A0A0G0I7Z6"/>
<sequence>MQKKINSKQITLDSHKLNMETIVMEKIKSGKVEMKPRWYFVAGSILMTAGFVGLMAGAVFLVNLTIFLIRKRGPGYGRLEMMLDSFPFWIPIVAVMGIILGIWMLKKYDFSYKKNFHLIVIGIITSIIIAGLFIDYLGLNDVWSHQGIMRRLYQQSENSNPTPGWMKNGYEIRYNDN</sequence>
<proteinExistence type="predicted"/>
<organism evidence="2 3">
    <name type="scientific">Candidatus Woesebacteria bacterium GW2011_GWD1_38_10</name>
    <dbReference type="NCBI Taxonomy" id="1618592"/>
    <lineage>
        <taxon>Bacteria</taxon>
        <taxon>Candidatus Woeseibacteriota</taxon>
    </lineage>
</organism>
<evidence type="ECO:0000313" key="3">
    <source>
        <dbReference type="Proteomes" id="UP000034366"/>
    </source>
</evidence>
<gene>
    <name evidence="2" type="ORF">US67_C0060G0011</name>
</gene>
<keyword evidence="1" id="KW-0472">Membrane</keyword>
<feature type="transmembrane region" description="Helical" evidence="1">
    <location>
        <begin position="38"/>
        <end position="66"/>
    </location>
</feature>
<name>A0A0G0I7Z6_9BACT</name>
<protein>
    <submittedName>
        <fullName evidence="2">Uncharacterized protein</fullName>
    </submittedName>
</protein>
<evidence type="ECO:0000313" key="2">
    <source>
        <dbReference type="EMBL" id="KKQ47085.1"/>
    </source>
</evidence>
<reference evidence="2 3" key="1">
    <citation type="journal article" date="2015" name="Nature">
        <title>rRNA introns, odd ribosomes, and small enigmatic genomes across a large radiation of phyla.</title>
        <authorList>
            <person name="Brown C.T."/>
            <person name="Hug L.A."/>
            <person name="Thomas B.C."/>
            <person name="Sharon I."/>
            <person name="Castelle C.J."/>
            <person name="Singh A."/>
            <person name="Wilkins M.J."/>
            <person name="Williams K.H."/>
            <person name="Banfield J.F."/>
        </authorList>
    </citation>
    <scope>NUCLEOTIDE SEQUENCE [LARGE SCALE GENOMIC DNA]</scope>
</reference>
<feature type="transmembrane region" description="Helical" evidence="1">
    <location>
        <begin position="117"/>
        <end position="139"/>
    </location>
</feature>
<dbReference type="EMBL" id="LBTW01000060">
    <property type="protein sequence ID" value="KKQ47085.1"/>
    <property type="molecule type" value="Genomic_DNA"/>
</dbReference>
<keyword evidence="1" id="KW-0812">Transmembrane</keyword>
<dbReference type="Proteomes" id="UP000034366">
    <property type="component" value="Unassembled WGS sequence"/>
</dbReference>
<evidence type="ECO:0000256" key="1">
    <source>
        <dbReference type="SAM" id="Phobius"/>
    </source>
</evidence>
<accession>A0A0G0I7Z6</accession>
<feature type="transmembrane region" description="Helical" evidence="1">
    <location>
        <begin position="86"/>
        <end position="105"/>
    </location>
</feature>
<comment type="caution">
    <text evidence="2">The sequence shown here is derived from an EMBL/GenBank/DDBJ whole genome shotgun (WGS) entry which is preliminary data.</text>
</comment>